<accession>A0AAE9X2W3</accession>
<dbReference type="EMBL" id="OQ135104">
    <property type="protein sequence ID" value="WCD56140.1"/>
    <property type="molecule type" value="Genomic_DNA"/>
</dbReference>
<feature type="transmembrane region" description="Helical" evidence="1">
    <location>
        <begin position="12"/>
        <end position="30"/>
    </location>
</feature>
<keyword evidence="3" id="KW-1185">Reference proteome</keyword>
<keyword evidence="1" id="KW-1133">Transmembrane helix</keyword>
<keyword evidence="1" id="KW-0812">Transmembrane</keyword>
<dbReference type="Proteomes" id="UP001221122">
    <property type="component" value="Segment"/>
</dbReference>
<proteinExistence type="predicted"/>
<evidence type="ECO:0000256" key="1">
    <source>
        <dbReference type="SAM" id="Phobius"/>
    </source>
</evidence>
<sequence>MDAQCVLDLTDYLTCLVLVGAVMFLVGFACRGHKR</sequence>
<evidence type="ECO:0000313" key="3">
    <source>
        <dbReference type="Proteomes" id="UP001221122"/>
    </source>
</evidence>
<organism evidence="2 3">
    <name type="scientific">Caulobacter phage KSC</name>
    <dbReference type="NCBI Taxonomy" id="3020398"/>
    <lineage>
        <taxon>Viruses</taxon>
        <taxon>Duplodnaviria</taxon>
        <taxon>Heunggongvirae</taxon>
        <taxon>Uroviricota</taxon>
        <taxon>Caudoviricetes</taxon>
        <taxon>Autographivirales</taxon>
        <taxon>Autonotataviridae</taxon>
        <taxon>Percyvirus</taxon>
        <taxon>Percyvirus KSC</taxon>
    </lineage>
</organism>
<keyword evidence="1" id="KW-0472">Membrane</keyword>
<protein>
    <submittedName>
        <fullName evidence="2">Uncharacterized protein</fullName>
    </submittedName>
</protein>
<reference evidence="3" key="1">
    <citation type="journal article" date="2024" name="Viruses">
        <title>New Genera and Species of Caulobacter and Brevundimonas Bacteriophages Provide Insights into Phage Genome Evolution.</title>
        <authorList>
            <person name="Ely B."/>
            <person name="Hils M."/>
            <person name="Clarke A."/>
            <person name="Albert M."/>
            <person name="Holness N."/>
            <person name="Lenski J."/>
            <person name="Mohammadi T."/>
        </authorList>
    </citation>
    <scope>NUCLEOTIDE SEQUENCE [LARGE SCALE GENOMIC DNA]</scope>
</reference>
<gene>
    <name evidence="2" type="primary">KSC_gp003</name>
</gene>
<name>A0AAE9X2W3_9CAUD</name>
<evidence type="ECO:0000313" key="2">
    <source>
        <dbReference type="EMBL" id="WCD56140.1"/>
    </source>
</evidence>